<dbReference type="GO" id="GO:0052621">
    <property type="term" value="F:diguanylate cyclase activity"/>
    <property type="evidence" value="ECO:0007669"/>
    <property type="project" value="UniProtKB-EC"/>
</dbReference>
<keyword evidence="4" id="KW-0732">Signal</keyword>
<organism evidence="6 7">
    <name type="scientific">Neiella holothuriorum</name>
    <dbReference type="NCBI Taxonomy" id="2870530"/>
    <lineage>
        <taxon>Bacteria</taxon>
        <taxon>Pseudomonadati</taxon>
        <taxon>Pseudomonadota</taxon>
        <taxon>Gammaproteobacteria</taxon>
        <taxon>Alteromonadales</taxon>
        <taxon>Echinimonadaceae</taxon>
        <taxon>Neiella</taxon>
    </lineage>
</organism>
<comment type="catalytic activity">
    <reaction evidence="2">
        <text>2 GTP = 3',3'-c-di-GMP + 2 diphosphate</text>
        <dbReference type="Rhea" id="RHEA:24898"/>
        <dbReference type="ChEBI" id="CHEBI:33019"/>
        <dbReference type="ChEBI" id="CHEBI:37565"/>
        <dbReference type="ChEBI" id="CHEBI:58805"/>
        <dbReference type="EC" id="2.7.7.65"/>
    </reaction>
</comment>
<name>A0ABS7EGL3_9GAMM</name>
<evidence type="ECO:0000313" key="6">
    <source>
        <dbReference type="EMBL" id="MBW8191063.1"/>
    </source>
</evidence>
<feature type="domain" description="GGDEF" evidence="5">
    <location>
        <begin position="480"/>
        <end position="613"/>
    </location>
</feature>
<keyword evidence="3" id="KW-0812">Transmembrane</keyword>
<accession>A0ABS7EGL3</accession>
<protein>
    <recommendedName>
        <fullName evidence="1">diguanylate cyclase</fullName>
        <ecNumber evidence="1">2.7.7.65</ecNumber>
    </recommendedName>
</protein>
<dbReference type="SUPFAM" id="SSF48452">
    <property type="entry name" value="TPR-like"/>
    <property type="match status" value="1"/>
</dbReference>
<keyword evidence="6" id="KW-0808">Transferase</keyword>
<dbReference type="Proteomes" id="UP001166251">
    <property type="component" value="Unassembled WGS sequence"/>
</dbReference>
<dbReference type="NCBIfam" id="TIGR00254">
    <property type="entry name" value="GGDEF"/>
    <property type="match status" value="1"/>
</dbReference>
<dbReference type="SUPFAM" id="SSF55073">
    <property type="entry name" value="Nucleotide cyclase"/>
    <property type="match status" value="1"/>
</dbReference>
<dbReference type="InterPro" id="IPR050469">
    <property type="entry name" value="Diguanylate_Cyclase"/>
</dbReference>
<sequence>MRLFLMVVWVMSSALAGPAFATSFQTFDQAYHQIGLGYDDDVLALAEQYQSQFDDWSATQQVQYLARQGHAYQGSRNTEQALVIQRQIVDLLTEHQVSDSAMMEYLLLDGHLHFDLTSPEQGCESYHQAYGLNAEAANSLKAMLLYSYSRCYSQYPDGPEPLALLLQATQMMKQDNSSSLMGYIQAEIAAYHYQQHHYLAAVDYFGKALERFQALEFAGETVGMLANLAVAHIALSDFEQASEYLSAAEQLTDQPIWLFHLNRYYAEMYMRQNMPKQAAKHALIAHEYSNEQAGSHHWQSNLHILIWATVVDSGLAAAETIIAENQLDMSQSGSSAKSKAIASYVRILLAIAGGEQQSAIGQLNELMTLNWQQMSMRAKKEDLLRLTTFELEISDLEVQLANRMASLEAAKRQSIELERQNFRLVTLLALVTTVILVIVLLLVWRSRKRIQGIAETDHLTGIDNRRAILSCYQQWHQSHTGFGVVLFDLDHFKQINDRLGHAAGDAALIHTVQVVLREIRQSDRIGRIGGEEFMMLLRESNVEQLGRVVERIRSAVECQPLDWQGEPVTITASFGYKQLAADNSETFGQLYPQLDEALYEAKNRGRNRAEQAV</sequence>
<keyword evidence="6" id="KW-0548">Nucleotidyltransferase</keyword>
<dbReference type="Gene3D" id="3.30.70.270">
    <property type="match status" value="1"/>
</dbReference>
<keyword evidence="3" id="KW-0472">Membrane</keyword>
<dbReference type="SMART" id="SM00267">
    <property type="entry name" value="GGDEF"/>
    <property type="match status" value="1"/>
</dbReference>
<evidence type="ECO:0000256" key="4">
    <source>
        <dbReference type="SAM" id="SignalP"/>
    </source>
</evidence>
<dbReference type="InterPro" id="IPR019734">
    <property type="entry name" value="TPR_rpt"/>
</dbReference>
<dbReference type="InterPro" id="IPR029787">
    <property type="entry name" value="Nucleotide_cyclase"/>
</dbReference>
<comment type="caution">
    <text evidence="6">The sequence shown here is derived from an EMBL/GenBank/DDBJ whole genome shotgun (WGS) entry which is preliminary data.</text>
</comment>
<dbReference type="Pfam" id="PF00990">
    <property type="entry name" value="GGDEF"/>
    <property type="match status" value="1"/>
</dbReference>
<dbReference type="EC" id="2.7.7.65" evidence="1"/>
<dbReference type="InterPro" id="IPR043128">
    <property type="entry name" value="Rev_trsase/Diguanyl_cyclase"/>
</dbReference>
<dbReference type="CDD" id="cd01949">
    <property type="entry name" value="GGDEF"/>
    <property type="match status" value="1"/>
</dbReference>
<dbReference type="RefSeq" id="WP_220103746.1">
    <property type="nucleotide sequence ID" value="NZ_JAHZSS010000008.1"/>
</dbReference>
<dbReference type="InterPro" id="IPR000160">
    <property type="entry name" value="GGDEF_dom"/>
</dbReference>
<dbReference type="EMBL" id="JAHZSS010000008">
    <property type="protein sequence ID" value="MBW8191063.1"/>
    <property type="molecule type" value="Genomic_DNA"/>
</dbReference>
<feature type="chain" id="PRO_5045679083" description="diguanylate cyclase" evidence="4">
    <location>
        <begin position="22"/>
        <end position="613"/>
    </location>
</feature>
<evidence type="ECO:0000256" key="3">
    <source>
        <dbReference type="SAM" id="Phobius"/>
    </source>
</evidence>
<proteinExistence type="predicted"/>
<dbReference type="PANTHER" id="PTHR45138:SF9">
    <property type="entry name" value="DIGUANYLATE CYCLASE DGCM-RELATED"/>
    <property type="match status" value="1"/>
</dbReference>
<evidence type="ECO:0000259" key="5">
    <source>
        <dbReference type="PROSITE" id="PS50887"/>
    </source>
</evidence>
<evidence type="ECO:0000256" key="2">
    <source>
        <dbReference type="ARBA" id="ARBA00034247"/>
    </source>
</evidence>
<dbReference type="InterPro" id="IPR011990">
    <property type="entry name" value="TPR-like_helical_dom_sf"/>
</dbReference>
<evidence type="ECO:0000313" key="7">
    <source>
        <dbReference type="Proteomes" id="UP001166251"/>
    </source>
</evidence>
<gene>
    <name evidence="6" type="ORF">K0504_08460</name>
</gene>
<evidence type="ECO:0000256" key="1">
    <source>
        <dbReference type="ARBA" id="ARBA00012528"/>
    </source>
</evidence>
<keyword evidence="3" id="KW-1133">Transmembrane helix</keyword>
<dbReference type="PROSITE" id="PS50887">
    <property type="entry name" value="GGDEF"/>
    <property type="match status" value="1"/>
</dbReference>
<feature type="transmembrane region" description="Helical" evidence="3">
    <location>
        <begin position="422"/>
        <end position="444"/>
    </location>
</feature>
<dbReference type="PANTHER" id="PTHR45138">
    <property type="entry name" value="REGULATORY COMPONENTS OF SENSORY TRANSDUCTION SYSTEM"/>
    <property type="match status" value="1"/>
</dbReference>
<dbReference type="Gene3D" id="1.25.40.10">
    <property type="entry name" value="Tetratricopeptide repeat domain"/>
    <property type="match status" value="1"/>
</dbReference>
<keyword evidence="7" id="KW-1185">Reference proteome</keyword>
<reference evidence="6" key="1">
    <citation type="submission" date="2021-07" db="EMBL/GenBank/DDBJ databases">
        <title>Neiella marina sp. nov., isolated from the intestinal content of sea cucumber Apostichopus japonicus.</title>
        <authorList>
            <person name="Bai X."/>
        </authorList>
    </citation>
    <scope>NUCLEOTIDE SEQUENCE</scope>
    <source>
        <strain evidence="6">126</strain>
    </source>
</reference>
<dbReference type="SMART" id="SM00028">
    <property type="entry name" value="TPR"/>
    <property type="match status" value="3"/>
</dbReference>
<feature type="signal peptide" evidence="4">
    <location>
        <begin position="1"/>
        <end position="21"/>
    </location>
</feature>